<evidence type="ECO:0000313" key="13">
    <source>
        <dbReference type="Proteomes" id="UP000824633"/>
    </source>
</evidence>
<proteinExistence type="predicted"/>
<dbReference type="InterPro" id="IPR001867">
    <property type="entry name" value="OmpR/PhoB-type_DNA-bd"/>
</dbReference>
<dbReference type="SUPFAM" id="SSF52172">
    <property type="entry name" value="CheY-like"/>
    <property type="match status" value="1"/>
</dbReference>
<evidence type="ECO:0000256" key="5">
    <source>
        <dbReference type="ARBA" id="ARBA00023125"/>
    </source>
</evidence>
<dbReference type="Pfam" id="PF00072">
    <property type="entry name" value="Response_reg"/>
    <property type="match status" value="1"/>
</dbReference>
<dbReference type="InterPro" id="IPR036388">
    <property type="entry name" value="WH-like_DNA-bd_sf"/>
</dbReference>
<dbReference type="GO" id="GO:0003677">
    <property type="term" value="F:DNA binding"/>
    <property type="evidence" value="ECO:0007669"/>
    <property type="project" value="UniProtKB-KW"/>
</dbReference>
<dbReference type="Gene3D" id="3.40.50.2300">
    <property type="match status" value="1"/>
</dbReference>
<dbReference type="SMART" id="SM00862">
    <property type="entry name" value="Trans_reg_C"/>
    <property type="match status" value="1"/>
</dbReference>
<name>A0ABN6J010_9CLOT</name>
<keyword evidence="13" id="KW-1185">Reference proteome</keyword>
<keyword evidence="6" id="KW-0804">Transcription</keyword>
<evidence type="ECO:0000256" key="2">
    <source>
        <dbReference type="ARBA" id="ARBA00022553"/>
    </source>
</evidence>
<dbReference type="CDD" id="cd17574">
    <property type="entry name" value="REC_OmpR"/>
    <property type="match status" value="1"/>
</dbReference>
<keyword evidence="2 8" id="KW-0597">Phosphoprotein</keyword>
<dbReference type="InterPro" id="IPR001789">
    <property type="entry name" value="Sig_transdc_resp-reg_receiver"/>
</dbReference>
<comment type="function">
    <text evidence="7">May play the central regulatory role in sporulation. It may be an element of the effector pathway responsible for the activation of sporulation genes in response to nutritional stress. Spo0A may act in concert with spo0H (a sigma factor) to control the expression of some genes that are critical to the sporulation process.</text>
</comment>
<dbReference type="PROSITE" id="PS51755">
    <property type="entry name" value="OMPR_PHOB"/>
    <property type="match status" value="1"/>
</dbReference>
<dbReference type="SMART" id="SM00448">
    <property type="entry name" value="REC"/>
    <property type="match status" value="1"/>
</dbReference>
<reference evidence="13" key="1">
    <citation type="submission" date="2021-07" db="EMBL/GenBank/DDBJ databases">
        <title>Complete genome sequencing of a Clostridium isolate.</title>
        <authorList>
            <person name="Ueki A."/>
            <person name="Tonouchi A."/>
        </authorList>
    </citation>
    <scope>NUCLEOTIDE SEQUENCE [LARGE SCALE GENOMIC DNA]</scope>
    <source>
        <strain evidence="13">C5S11</strain>
    </source>
</reference>
<evidence type="ECO:0000256" key="1">
    <source>
        <dbReference type="ARBA" id="ARBA00018672"/>
    </source>
</evidence>
<dbReference type="Pfam" id="PF00486">
    <property type="entry name" value="Trans_reg_C"/>
    <property type="match status" value="1"/>
</dbReference>
<evidence type="ECO:0000313" key="12">
    <source>
        <dbReference type="EMBL" id="BCZ47706.1"/>
    </source>
</evidence>
<evidence type="ECO:0000256" key="3">
    <source>
        <dbReference type="ARBA" id="ARBA00023012"/>
    </source>
</evidence>
<dbReference type="EMBL" id="AP024849">
    <property type="protein sequence ID" value="BCZ47706.1"/>
    <property type="molecule type" value="Genomic_DNA"/>
</dbReference>
<keyword evidence="5 9" id="KW-0238">DNA-binding</keyword>
<evidence type="ECO:0000256" key="4">
    <source>
        <dbReference type="ARBA" id="ARBA00023015"/>
    </source>
</evidence>
<evidence type="ECO:0000256" key="6">
    <source>
        <dbReference type="ARBA" id="ARBA00023163"/>
    </source>
</evidence>
<evidence type="ECO:0000259" key="10">
    <source>
        <dbReference type="PROSITE" id="PS50110"/>
    </source>
</evidence>
<dbReference type="InterPro" id="IPR011006">
    <property type="entry name" value="CheY-like_superfamily"/>
</dbReference>
<sequence>MKYNCLIIDDEISIAETTCDYFNMFDIKSAYATSYEEGIKFLSENDVSLLLLDINLGESSGFELCKKVRETSNMPILFISARTSDDDVLTALNIGGDDYIKKPYSLNILLAKVKAILKRYTSDSNLVTCSTNLKLQNLELDYNYHQVLVNSKPIKLKEMEFRLLSYLIENKNRVLSKDELFENVWKDTFISDGTLNVHIRRLREKIEANANSPTYIKTVWGIGYVFEVKE</sequence>
<organism evidence="12 13">
    <name type="scientific">Clostridium gelidum</name>
    <dbReference type="NCBI Taxonomy" id="704125"/>
    <lineage>
        <taxon>Bacteria</taxon>
        <taxon>Bacillati</taxon>
        <taxon>Bacillota</taxon>
        <taxon>Clostridia</taxon>
        <taxon>Eubacteriales</taxon>
        <taxon>Clostridiaceae</taxon>
        <taxon>Clostridium</taxon>
    </lineage>
</organism>
<dbReference type="InterPro" id="IPR039420">
    <property type="entry name" value="WalR-like"/>
</dbReference>
<protein>
    <recommendedName>
        <fullName evidence="1">Stage 0 sporulation protein A homolog</fullName>
    </recommendedName>
</protein>
<feature type="modified residue" description="4-aspartylphosphate" evidence="8">
    <location>
        <position position="53"/>
    </location>
</feature>
<dbReference type="Gene3D" id="1.10.10.10">
    <property type="entry name" value="Winged helix-like DNA-binding domain superfamily/Winged helix DNA-binding domain"/>
    <property type="match status" value="1"/>
</dbReference>
<evidence type="ECO:0000256" key="8">
    <source>
        <dbReference type="PROSITE-ProRule" id="PRU00169"/>
    </source>
</evidence>
<evidence type="ECO:0000256" key="9">
    <source>
        <dbReference type="PROSITE-ProRule" id="PRU01091"/>
    </source>
</evidence>
<dbReference type="CDD" id="cd00383">
    <property type="entry name" value="trans_reg_C"/>
    <property type="match status" value="1"/>
</dbReference>
<dbReference type="PANTHER" id="PTHR48111:SF40">
    <property type="entry name" value="PHOSPHATE REGULON TRANSCRIPTIONAL REGULATORY PROTEIN PHOB"/>
    <property type="match status" value="1"/>
</dbReference>
<evidence type="ECO:0000259" key="11">
    <source>
        <dbReference type="PROSITE" id="PS51755"/>
    </source>
</evidence>
<dbReference type="PANTHER" id="PTHR48111">
    <property type="entry name" value="REGULATOR OF RPOS"/>
    <property type="match status" value="1"/>
</dbReference>
<keyword evidence="3" id="KW-0902">Two-component regulatory system</keyword>
<dbReference type="Proteomes" id="UP000824633">
    <property type="component" value="Chromosome"/>
</dbReference>
<dbReference type="PROSITE" id="PS50110">
    <property type="entry name" value="RESPONSE_REGULATORY"/>
    <property type="match status" value="1"/>
</dbReference>
<accession>A0ABN6J010</accession>
<feature type="DNA-binding region" description="OmpR/PhoB-type" evidence="9">
    <location>
        <begin position="130"/>
        <end position="228"/>
    </location>
</feature>
<feature type="domain" description="Response regulatory" evidence="10">
    <location>
        <begin position="4"/>
        <end position="117"/>
    </location>
</feature>
<feature type="domain" description="OmpR/PhoB-type" evidence="11">
    <location>
        <begin position="130"/>
        <end position="228"/>
    </location>
</feature>
<evidence type="ECO:0000256" key="7">
    <source>
        <dbReference type="ARBA" id="ARBA00024867"/>
    </source>
</evidence>
<dbReference type="RefSeq" id="WP_224034030.1">
    <property type="nucleotide sequence ID" value="NZ_AP024849.1"/>
</dbReference>
<keyword evidence="4" id="KW-0805">Transcription regulation</keyword>
<gene>
    <name evidence="12" type="ORF">psyc5s11_37730</name>
</gene>